<dbReference type="AlphaFoldDB" id="A0A2R6S4G8"/>
<evidence type="ECO:0000256" key="1">
    <source>
        <dbReference type="SAM" id="MobiDB-lite"/>
    </source>
</evidence>
<dbReference type="OrthoDB" id="2804687at2759"/>
<feature type="region of interest" description="Disordered" evidence="1">
    <location>
        <begin position="1"/>
        <end position="30"/>
    </location>
</feature>
<dbReference type="EMBL" id="MLYV02000081">
    <property type="protein sequence ID" value="PSS37166.1"/>
    <property type="molecule type" value="Genomic_DNA"/>
</dbReference>
<evidence type="ECO:0000313" key="3">
    <source>
        <dbReference type="Proteomes" id="UP000186601"/>
    </source>
</evidence>
<reference evidence="2 3" key="1">
    <citation type="submission" date="2018-02" db="EMBL/GenBank/DDBJ databases">
        <title>Genome sequence of the basidiomycete white-rot fungus Phlebia centrifuga.</title>
        <authorList>
            <person name="Granchi Z."/>
            <person name="Peng M."/>
            <person name="de Vries R.P."/>
            <person name="Hilden K."/>
            <person name="Makela M.R."/>
            <person name="Grigoriev I."/>
            <person name="Riley R."/>
        </authorList>
    </citation>
    <scope>NUCLEOTIDE SEQUENCE [LARGE SCALE GENOMIC DNA]</scope>
    <source>
        <strain evidence="2 3">FBCC195</strain>
    </source>
</reference>
<feature type="region of interest" description="Disordered" evidence="1">
    <location>
        <begin position="128"/>
        <end position="147"/>
    </location>
</feature>
<keyword evidence="3" id="KW-1185">Reference proteome</keyword>
<accession>A0A2R6S4G8</accession>
<comment type="caution">
    <text evidence="2">The sequence shown here is derived from an EMBL/GenBank/DDBJ whole genome shotgun (WGS) entry which is preliminary data.</text>
</comment>
<proteinExistence type="predicted"/>
<feature type="compositionally biased region" description="Polar residues" evidence="1">
    <location>
        <begin position="1"/>
        <end position="11"/>
    </location>
</feature>
<dbReference type="Proteomes" id="UP000186601">
    <property type="component" value="Unassembled WGS sequence"/>
</dbReference>
<evidence type="ECO:0000313" key="2">
    <source>
        <dbReference type="EMBL" id="PSS37166.1"/>
    </source>
</evidence>
<gene>
    <name evidence="2" type="ORF">PHLCEN_2v1039</name>
</gene>
<feature type="region of interest" description="Disordered" evidence="1">
    <location>
        <begin position="188"/>
        <end position="232"/>
    </location>
</feature>
<feature type="region of interest" description="Disordered" evidence="1">
    <location>
        <begin position="559"/>
        <end position="637"/>
    </location>
</feature>
<protein>
    <submittedName>
        <fullName evidence="2">Uncharacterized protein</fullName>
    </submittedName>
</protein>
<feature type="region of interest" description="Disordered" evidence="1">
    <location>
        <begin position="292"/>
        <end position="322"/>
    </location>
</feature>
<feature type="region of interest" description="Disordered" evidence="1">
    <location>
        <begin position="496"/>
        <end position="516"/>
    </location>
</feature>
<feature type="compositionally biased region" description="Polar residues" evidence="1">
    <location>
        <begin position="497"/>
        <end position="513"/>
    </location>
</feature>
<feature type="region of interest" description="Disordered" evidence="1">
    <location>
        <begin position="382"/>
        <end position="407"/>
    </location>
</feature>
<organism evidence="2 3">
    <name type="scientific">Hermanssonia centrifuga</name>
    <dbReference type="NCBI Taxonomy" id="98765"/>
    <lineage>
        <taxon>Eukaryota</taxon>
        <taxon>Fungi</taxon>
        <taxon>Dikarya</taxon>
        <taxon>Basidiomycota</taxon>
        <taxon>Agaricomycotina</taxon>
        <taxon>Agaricomycetes</taxon>
        <taxon>Polyporales</taxon>
        <taxon>Meruliaceae</taxon>
        <taxon>Hermanssonia</taxon>
    </lineage>
</organism>
<feature type="compositionally biased region" description="Low complexity" evidence="1">
    <location>
        <begin position="194"/>
        <end position="219"/>
    </location>
</feature>
<sequence length="637" mass="70141">MASLSQISHPDSSMGPEHSAIVLSQPTPDISASVPTMMVDIPAGTAQESAPSQYSAARTMDTIRQRFTELTGDGATGSSAPTSLGAVPRSHVSEMPRPLPAFMFTPRSETFPSQASSTRRSLLASHMFHRRDSNPADPSTSLGRRVEARAAAARHRTNRGNEDATTRIRDLASNIDRVVSRFNQQREEVFAAPSSSRTTNSSHTTRSSGRSVVSPRGGTLSRDAGRHRQASARPVNWGRPARVSLPSQDPEEPEWILPFAEDIPQVLPASMSTTSLAYTVSVPSTMPLPLPNAPSSNTSAPRRNFGMPDLESDSDETLPPPGFRVRRRVDAWGVERIHHVMIDSSDEEEEPYSFSISNRRPRPPLVGLNSARVRSDMLGRMRAAEGTQDESGTGMPAPSEQLPLPRDLPSLTGYERLQERFEMAFSGINPSISSSYGITSRPRRRSRGWGAFHLTCYSSTWLTFSSLARLDQDGNEIPTDEEEEYERNRAHMRNRAQALSSGNSFETVSSDATTLPPPPPDYMSYTTWMAPATQSRVPISSEDPGYALVRLNGRARSRSYTPTVIQGDFSDRSRSRSRTRRRTEPLEGSGTSGDFHPSPLPWASVDLTPGTSSRTTEKEKRIYTRRRLSTRSPFAGR</sequence>
<feature type="region of interest" description="Disordered" evidence="1">
    <location>
        <begin position="71"/>
        <end position="91"/>
    </location>
</feature>
<name>A0A2R6S4G8_9APHY</name>